<accession>A0A3R9P2J3</accession>
<feature type="region of interest" description="Disordered" evidence="1">
    <location>
        <begin position="78"/>
        <end position="149"/>
    </location>
</feature>
<dbReference type="EMBL" id="RBVX01000057">
    <property type="protein sequence ID" value="RSL29639.1"/>
    <property type="molecule type" value="Genomic_DNA"/>
</dbReference>
<feature type="region of interest" description="Disordered" evidence="1">
    <location>
        <begin position="1"/>
        <end position="29"/>
    </location>
</feature>
<evidence type="ECO:0000256" key="1">
    <source>
        <dbReference type="SAM" id="MobiDB-lite"/>
    </source>
</evidence>
<reference evidence="3 4" key="1">
    <citation type="submission" date="2018-10" db="EMBL/GenBank/DDBJ databases">
        <title>Draft genome sequence of Bacillus salarius IM0101, isolated from a hypersaline soil in Inner Mongolia, China.</title>
        <authorList>
            <person name="Yamprayoonswat W."/>
            <person name="Boonvisut S."/>
            <person name="Jumpathong W."/>
            <person name="Sittihan S."/>
            <person name="Ruangsuj P."/>
            <person name="Wanthongcharoen S."/>
            <person name="Thongpramul N."/>
            <person name="Pimmason S."/>
            <person name="Yu B."/>
            <person name="Yasawong M."/>
        </authorList>
    </citation>
    <scope>NUCLEOTIDE SEQUENCE [LARGE SCALE GENOMIC DNA]</scope>
    <source>
        <strain evidence="3 4">IM0101</strain>
    </source>
</reference>
<feature type="compositionally biased region" description="Basic and acidic residues" evidence="1">
    <location>
        <begin position="103"/>
        <end position="112"/>
    </location>
</feature>
<name>A0A3R9P2J3_9BACI</name>
<comment type="caution">
    <text evidence="3">The sequence shown here is derived from an EMBL/GenBank/DDBJ whole genome shotgun (WGS) entry which is preliminary data.</text>
</comment>
<keyword evidence="2" id="KW-0812">Transmembrane</keyword>
<keyword evidence="2" id="KW-0472">Membrane</keyword>
<evidence type="ECO:0008006" key="5">
    <source>
        <dbReference type="Google" id="ProtNLM"/>
    </source>
</evidence>
<feature type="compositionally biased region" description="Low complexity" evidence="1">
    <location>
        <begin position="80"/>
        <end position="95"/>
    </location>
</feature>
<proteinExistence type="predicted"/>
<evidence type="ECO:0000313" key="3">
    <source>
        <dbReference type="EMBL" id="RSL29639.1"/>
    </source>
</evidence>
<evidence type="ECO:0000256" key="2">
    <source>
        <dbReference type="SAM" id="Phobius"/>
    </source>
</evidence>
<gene>
    <name evidence="3" type="ORF">D7Z54_30090</name>
</gene>
<evidence type="ECO:0000313" key="4">
    <source>
        <dbReference type="Proteomes" id="UP000275076"/>
    </source>
</evidence>
<dbReference type="Proteomes" id="UP000275076">
    <property type="component" value="Unassembled WGS sequence"/>
</dbReference>
<keyword evidence="4" id="KW-1185">Reference proteome</keyword>
<dbReference type="AlphaFoldDB" id="A0A3R9P2J3"/>
<feature type="transmembrane region" description="Helical" evidence="2">
    <location>
        <begin position="51"/>
        <end position="73"/>
    </location>
</feature>
<keyword evidence="2" id="KW-1133">Transmembrane helix</keyword>
<sequence length="435" mass="48211">MSKYNDSSEERIEQMMKKMPHVRDDRSKEEIYQNILKQSQIRQANPKRKKWVVPAFSAVAAFLLLLVLIPNLMNFSSQTSPDASNESSSGESSADIGTMEENSVEKQEEKSSDSSSSETAEREEITENQPTQDTQEEEIAEEPSVKLGEESFSYENYVTSLSQEDVGDEQSTVTVPLQDEETSIIVPVSFVVSSGGDSVETFEQMNEQFNGEDIGLDPSPLRNIDWSKASEDSSLQADFRGEDPLVGSSESNTVVRSLEESLRFLEETEVTLLEEDEQGVDLGNYGVLESYTANQDNRGYYVYTSDADMTFLVSQNAANIGNTNQGGDLLAFGETLEQMQMPHDNSDAKPSIPESVSINEVQENGDVARVVFSQDSEFPGRENTELMIDAILFTASDFGFERVLFEGEALEGIEGYNVEEPIDVPIAPNQVTSPE</sequence>
<dbReference type="RefSeq" id="WP_125562117.1">
    <property type="nucleotide sequence ID" value="NZ_RBVX01000057.1"/>
</dbReference>
<organism evidence="3 4">
    <name type="scientific">Salibacterium salarium</name>
    <dbReference type="NCBI Taxonomy" id="284579"/>
    <lineage>
        <taxon>Bacteria</taxon>
        <taxon>Bacillati</taxon>
        <taxon>Bacillota</taxon>
        <taxon>Bacilli</taxon>
        <taxon>Bacillales</taxon>
        <taxon>Bacillaceae</taxon>
    </lineage>
</organism>
<dbReference type="OrthoDB" id="2965336at2"/>
<protein>
    <recommendedName>
        <fullName evidence="5">Sporulation and spore germination</fullName>
    </recommendedName>
</protein>